<protein>
    <submittedName>
        <fullName evidence="2">Uncharacterized protein</fullName>
    </submittedName>
</protein>
<dbReference type="Proteomes" id="UP000190449">
    <property type="component" value="Unassembled WGS sequence"/>
</dbReference>
<dbReference type="STRING" id="28122.SAMN02745108_02185"/>
<name>A0A1T4Q896_9BACT</name>
<gene>
    <name evidence="2" type="ORF">SAMN02745108_02185</name>
</gene>
<accession>A0A1T4Q896</accession>
<organism evidence="2 3">
    <name type="scientific">Fibrobacter intestinalis</name>
    <dbReference type="NCBI Taxonomy" id="28122"/>
    <lineage>
        <taxon>Bacteria</taxon>
        <taxon>Pseudomonadati</taxon>
        <taxon>Fibrobacterota</taxon>
        <taxon>Fibrobacteria</taxon>
        <taxon>Fibrobacterales</taxon>
        <taxon>Fibrobacteraceae</taxon>
        <taxon>Fibrobacter</taxon>
    </lineage>
</organism>
<proteinExistence type="predicted"/>
<feature type="region of interest" description="Disordered" evidence="1">
    <location>
        <begin position="147"/>
        <end position="180"/>
    </location>
</feature>
<dbReference type="Gene3D" id="1.10.287.1490">
    <property type="match status" value="1"/>
</dbReference>
<dbReference type="AlphaFoldDB" id="A0A1T4Q896"/>
<evidence type="ECO:0000256" key="1">
    <source>
        <dbReference type="SAM" id="MobiDB-lite"/>
    </source>
</evidence>
<dbReference type="RefSeq" id="WP_078776947.1">
    <property type="nucleotide sequence ID" value="NZ_FUWU01000043.1"/>
</dbReference>
<evidence type="ECO:0000313" key="3">
    <source>
        <dbReference type="Proteomes" id="UP000190449"/>
    </source>
</evidence>
<evidence type="ECO:0000313" key="2">
    <source>
        <dbReference type="EMBL" id="SJZ99428.1"/>
    </source>
</evidence>
<reference evidence="2 3" key="1">
    <citation type="submission" date="2017-02" db="EMBL/GenBank/DDBJ databases">
        <authorList>
            <person name="Peterson S.W."/>
        </authorList>
    </citation>
    <scope>NUCLEOTIDE SEQUENCE [LARGE SCALE GENOMIC DNA]</scope>
    <source>
        <strain evidence="2 3">ATCC 43854</strain>
    </source>
</reference>
<feature type="compositionally biased region" description="Basic and acidic residues" evidence="1">
    <location>
        <begin position="48"/>
        <end position="57"/>
    </location>
</feature>
<feature type="region of interest" description="Disordered" evidence="1">
    <location>
        <begin position="28"/>
        <end position="87"/>
    </location>
</feature>
<sequence>MNLENLDTLSQKIQSMLEAMRRLKNEKANADKMIEESTNSNQALQADVNEKARRIEELQEELSNKNGELESQAAELESKKTAAESLQSTLAERDAELESLKVALAEKEEKLAEMEKIIGEQGEEIQNAQEKFQNLLSTIENELGTEIPVQAQDEENQSVEPENGEQEEPAKESAQTDFFA</sequence>
<feature type="compositionally biased region" description="Acidic residues" evidence="1">
    <location>
        <begin position="152"/>
        <end position="167"/>
    </location>
</feature>
<dbReference type="EMBL" id="FUWU01000043">
    <property type="protein sequence ID" value="SJZ99428.1"/>
    <property type="molecule type" value="Genomic_DNA"/>
</dbReference>